<dbReference type="EMBL" id="MGGM01000033">
    <property type="protein sequence ID" value="OGM28190.1"/>
    <property type="molecule type" value="Genomic_DNA"/>
</dbReference>
<evidence type="ECO:0000313" key="2">
    <source>
        <dbReference type="EMBL" id="OGM28190.1"/>
    </source>
</evidence>
<gene>
    <name evidence="2" type="ORF">A2801_04125</name>
</gene>
<dbReference type="Proteomes" id="UP000177263">
    <property type="component" value="Unassembled WGS sequence"/>
</dbReference>
<name>A0A1F7YLX1_9BACT</name>
<comment type="caution">
    <text evidence="2">The sequence shown here is derived from an EMBL/GenBank/DDBJ whole genome shotgun (WGS) entry which is preliminary data.</text>
</comment>
<evidence type="ECO:0000256" key="1">
    <source>
        <dbReference type="SAM" id="Phobius"/>
    </source>
</evidence>
<proteinExistence type="predicted"/>
<dbReference type="AlphaFoldDB" id="A0A1F7YLX1"/>
<reference evidence="2 3" key="1">
    <citation type="journal article" date="2016" name="Nat. Commun.">
        <title>Thousands of microbial genomes shed light on interconnected biogeochemical processes in an aquifer system.</title>
        <authorList>
            <person name="Anantharaman K."/>
            <person name="Brown C.T."/>
            <person name="Hug L.A."/>
            <person name="Sharon I."/>
            <person name="Castelle C.J."/>
            <person name="Probst A.J."/>
            <person name="Thomas B.C."/>
            <person name="Singh A."/>
            <person name="Wilkins M.J."/>
            <person name="Karaoz U."/>
            <person name="Brodie E.L."/>
            <person name="Williams K.H."/>
            <person name="Hubbard S.S."/>
            <person name="Banfield J.F."/>
        </authorList>
    </citation>
    <scope>NUCLEOTIDE SEQUENCE [LARGE SCALE GENOMIC DNA]</scope>
</reference>
<keyword evidence="1" id="KW-0812">Transmembrane</keyword>
<protein>
    <submittedName>
        <fullName evidence="2">Uncharacterized protein</fullName>
    </submittedName>
</protein>
<feature type="transmembrane region" description="Helical" evidence="1">
    <location>
        <begin position="77"/>
        <end position="98"/>
    </location>
</feature>
<organism evidence="2 3">
    <name type="scientific">Candidatus Woesebacteria bacterium RIFCSPHIGHO2_01_FULL_41_10</name>
    <dbReference type="NCBI Taxonomy" id="1802500"/>
    <lineage>
        <taxon>Bacteria</taxon>
        <taxon>Candidatus Woeseibacteriota</taxon>
    </lineage>
</organism>
<keyword evidence="1" id="KW-1133">Transmembrane helix</keyword>
<evidence type="ECO:0000313" key="3">
    <source>
        <dbReference type="Proteomes" id="UP000177263"/>
    </source>
</evidence>
<keyword evidence="1" id="KW-0472">Membrane</keyword>
<sequence length="99" mass="11717">MKNQRKIKRMAWKVKSLLSLRDYWTMSDKDIVFIADSLSLIDMYDFGTTTHNDFETELTYEQRKLIIDELTKRDRHISSYTTVIISLVALGISMFTLIF</sequence>
<accession>A0A1F7YLX1</accession>